<accession>A0A0F9TNJ5</accession>
<proteinExistence type="predicted"/>
<evidence type="ECO:0000313" key="2">
    <source>
        <dbReference type="EMBL" id="KKN80844.1"/>
    </source>
</evidence>
<evidence type="ECO:0000256" key="1">
    <source>
        <dbReference type="SAM" id="Phobius"/>
    </source>
</evidence>
<organism evidence="2">
    <name type="scientific">marine sediment metagenome</name>
    <dbReference type="NCBI Taxonomy" id="412755"/>
    <lineage>
        <taxon>unclassified sequences</taxon>
        <taxon>metagenomes</taxon>
        <taxon>ecological metagenomes</taxon>
    </lineage>
</organism>
<reference evidence="2" key="1">
    <citation type="journal article" date="2015" name="Nature">
        <title>Complex archaea that bridge the gap between prokaryotes and eukaryotes.</title>
        <authorList>
            <person name="Spang A."/>
            <person name="Saw J.H."/>
            <person name="Jorgensen S.L."/>
            <person name="Zaremba-Niedzwiedzka K."/>
            <person name="Martijn J."/>
            <person name="Lind A.E."/>
            <person name="van Eijk R."/>
            <person name="Schleper C."/>
            <person name="Guy L."/>
            <person name="Ettema T.J."/>
        </authorList>
    </citation>
    <scope>NUCLEOTIDE SEQUENCE</scope>
</reference>
<dbReference type="AlphaFoldDB" id="A0A0F9TNJ5"/>
<protein>
    <recommendedName>
        <fullName evidence="3">Glycosyl transferase family 1 domain-containing protein</fullName>
    </recommendedName>
</protein>
<keyword evidence="1" id="KW-1133">Transmembrane helix</keyword>
<evidence type="ECO:0008006" key="3">
    <source>
        <dbReference type="Google" id="ProtNLM"/>
    </source>
</evidence>
<keyword evidence="1" id="KW-0812">Transmembrane</keyword>
<feature type="transmembrane region" description="Helical" evidence="1">
    <location>
        <begin position="71"/>
        <end position="90"/>
    </location>
</feature>
<name>A0A0F9TNJ5_9ZZZZ</name>
<gene>
    <name evidence="2" type="ORF">LCGC14_0325080</name>
</gene>
<dbReference type="EMBL" id="LAZR01000224">
    <property type="protein sequence ID" value="KKN80844.1"/>
    <property type="molecule type" value="Genomic_DNA"/>
</dbReference>
<sequence>MVAPRILITPMEVAGVGANLQSGFRALGIDADLGWCEDHVFNYDCDIVGGPVWELVRHLGNATKKPGMMRYLAFILNIPIRWVLLVNVLFKYDRFIFFFGKTITGTSIDLILIRALKKKSIVVFLGSDARPPYLNGKYFTQRPRRSSFWSRLKWQSRKRISVVRRAEKYATATVNALGTSHFHTKPFVDWFYVGLPTNLAATPSLFEDWPDGPLRLLHAPSSPQSKGTLEIETAIINLQRKGYKIEYRKLQNLSNKQVLNQIDWCHLVVDQLFSDTPLAGLACEAAARGKPAIVGSYLANDKGLHFRNLSFHMETFCHPDDFTALLLRIANRDIDLPDLGNGLYQFIRKQWNATAVAGRYMDIFEDTLPRAAMVDPVDNKCVMGHGMRGQYLPRFLQEYIDAKGIDALGLKYNPEMESEIIRLARSVRVGNPS</sequence>
<keyword evidence="1" id="KW-0472">Membrane</keyword>
<comment type="caution">
    <text evidence="2">The sequence shown here is derived from an EMBL/GenBank/DDBJ whole genome shotgun (WGS) entry which is preliminary data.</text>
</comment>